<evidence type="ECO:0000256" key="3">
    <source>
        <dbReference type="ARBA" id="ARBA00023125"/>
    </source>
</evidence>
<protein>
    <submittedName>
        <fullName evidence="6">ComF operon protein A, DNA transporter ATPase</fullName>
    </submittedName>
</protein>
<dbReference type="GO" id="GO:0043138">
    <property type="term" value="F:3'-5' DNA helicase activity"/>
    <property type="evidence" value="ECO:0007669"/>
    <property type="project" value="TreeGrafter"/>
</dbReference>
<dbReference type="GO" id="GO:0003677">
    <property type="term" value="F:DNA binding"/>
    <property type="evidence" value="ECO:0007669"/>
    <property type="project" value="UniProtKB-KW"/>
</dbReference>
<keyword evidence="7" id="KW-1185">Reference proteome</keyword>
<evidence type="ECO:0000313" key="6">
    <source>
        <dbReference type="EMBL" id="APS41250.1"/>
    </source>
</evidence>
<organism evidence="6 7">
    <name type="scientific">Weissella jogaejeotgali</name>
    <dbReference type="NCBI Taxonomy" id="1631871"/>
    <lineage>
        <taxon>Bacteria</taxon>
        <taxon>Bacillati</taxon>
        <taxon>Bacillota</taxon>
        <taxon>Bacilli</taxon>
        <taxon>Lactobacillales</taxon>
        <taxon>Lactobacillaceae</taxon>
        <taxon>Weissella</taxon>
    </lineage>
</organism>
<dbReference type="GO" id="GO:0006302">
    <property type="term" value="P:double-strand break repair"/>
    <property type="evidence" value="ECO:0007669"/>
    <property type="project" value="TreeGrafter"/>
</dbReference>
<dbReference type="Proteomes" id="UP000185473">
    <property type="component" value="Chromosome"/>
</dbReference>
<gene>
    <name evidence="6" type="ORF">FOL01_0391</name>
</gene>
<dbReference type="InterPro" id="IPR027417">
    <property type="entry name" value="P-loop_NTPase"/>
</dbReference>
<keyword evidence="3" id="KW-0238">DNA-binding</keyword>
<accession>A0A1L6R9S3</accession>
<dbReference type="STRING" id="1631871.FOL01_0391"/>
<dbReference type="Pfam" id="PF00270">
    <property type="entry name" value="DEAD"/>
    <property type="match status" value="1"/>
</dbReference>
<dbReference type="InterPro" id="IPR011545">
    <property type="entry name" value="DEAD/DEAH_box_helicase_dom"/>
</dbReference>
<dbReference type="GO" id="GO:0006270">
    <property type="term" value="P:DNA replication initiation"/>
    <property type="evidence" value="ECO:0007669"/>
    <property type="project" value="TreeGrafter"/>
</dbReference>
<dbReference type="KEGG" id="wjo:FOL01_0391"/>
<reference evidence="6 7" key="1">
    <citation type="submission" date="2016-02" db="EMBL/GenBank/DDBJ databases">
        <title>Complete Genome Sequence of Weissella jogaejeotgali FOL01.</title>
        <authorList>
            <person name="Lee J.-H."/>
            <person name="Ku H.-J."/>
        </authorList>
    </citation>
    <scope>NUCLEOTIDE SEQUENCE [LARGE SCALE GENOMIC DNA]</scope>
    <source>
        <strain evidence="6 7">FOL01</strain>
    </source>
</reference>
<evidence type="ECO:0000256" key="2">
    <source>
        <dbReference type="ARBA" id="ARBA00022840"/>
    </source>
</evidence>
<dbReference type="Gene3D" id="3.40.50.300">
    <property type="entry name" value="P-loop containing nucleotide triphosphate hydrolases"/>
    <property type="match status" value="2"/>
</dbReference>
<dbReference type="AlphaFoldDB" id="A0A1L6R9S3"/>
<dbReference type="InterPro" id="IPR001650">
    <property type="entry name" value="Helicase_C-like"/>
</dbReference>
<dbReference type="PROSITE" id="PS51192">
    <property type="entry name" value="HELICASE_ATP_BIND_1"/>
    <property type="match status" value="1"/>
</dbReference>
<dbReference type="SMART" id="SM00490">
    <property type="entry name" value="HELICc"/>
    <property type="match status" value="1"/>
</dbReference>
<dbReference type="Pfam" id="PF00271">
    <property type="entry name" value="Helicase_C"/>
    <property type="match status" value="1"/>
</dbReference>
<dbReference type="GO" id="GO:0006310">
    <property type="term" value="P:DNA recombination"/>
    <property type="evidence" value="ECO:0007669"/>
    <property type="project" value="TreeGrafter"/>
</dbReference>
<name>A0A1L6R9S3_9LACO</name>
<feature type="domain" description="Helicase C-terminal" evidence="5">
    <location>
        <begin position="287"/>
        <end position="433"/>
    </location>
</feature>
<dbReference type="SMART" id="SM00487">
    <property type="entry name" value="DEXDc"/>
    <property type="match status" value="1"/>
</dbReference>
<feature type="domain" description="Helicase ATP-binding" evidence="4">
    <location>
        <begin position="109"/>
        <end position="260"/>
    </location>
</feature>
<evidence type="ECO:0000256" key="1">
    <source>
        <dbReference type="ARBA" id="ARBA00022741"/>
    </source>
</evidence>
<dbReference type="PANTHER" id="PTHR30580">
    <property type="entry name" value="PRIMOSOMAL PROTEIN N"/>
    <property type="match status" value="1"/>
</dbReference>
<dbReference type="PANTHER" id="PTHR30580:SF1">
    <property type="entry name" value="COMF OPERON PROTEIN 1"/>
    <property type="match status" value="1"/>
</dbReference>
<dbReference type="GO" id="GO:0005524">
    <property type="term" value="F:ATP binding"/>
    <property type="evidence" value="ECO:0007669"/>
    <property type="project" value="UniProtKB-KW"/>
</dbReference>
<evidence type="ECO:0000259" key="4">
    <source>
        <dbReference type="PROSITE" id="PS51192"/>
    </source>
</evidence>
<dbReference type="InterPro" id="IPR014001">
    <property type="entry name" value="Helicase_ATP-bd"/>
</dbReference>
<dbReference type="EMBL" id="CP014332">
    <property type="protein sequence ID" value="APS41250.1"/>
    <property type="molecule type" value="Genomic_DNA"/>
</dbReference>
<proteinExistence type="predicted"/>
<evidence type="ECO:0000259" key="5">
    <source>
        <dbReference type="PROSITE" id="PS51194"/>
    </source>
</evidence>
<keyword evidence="2" id="KW-0067">ATP-binding</keyword>
<dbReference type="SUPFAM" id="SSF52540">
    <property type="entry name" value="P-loop containing nucleoside triphosphate hydrolases"/>
    <property type="match status" value="1"/>
</dbReference>
<dbReference type="OrthoDB" id="2077914at2"/>
<sequence length="433" mass="49236">MVDNQDKSILYGRLAVYRTEDCHRLTKKASIIPAIDNGYCGRCQSKILMHWQLPGDEKYCWQCANMGRITTKHCLVTIEEPNDFETIVNPCTWQGKLTSLQQQVSDEQIKALKEGKSHLTYAVTSAGKTEMLFPMLTLAIKQKKRIAIVSPRIDVILELKIRIKAAFNVPFIVLFGGTEDEYRYTQLILATTHQLMKFKQAFDVIVLDEADAFPYENSQLLVTSVYQALKKNGIIFFLTATLNTTLKKMIKRQEVLLSTLPLRFHGQPLPNLSVQRVNKWRKRLPIRVVRQMIHLKNKSIKFLVFVPQVKDIENVINQIKNKKYGLKILGTYAADATRLEKVQAMRDGLIDGLVTTTILERGVTFLGIDVLILGGDEPVFSTATLIQIAGRCGRSADRPNGLVRVYVQEKTKQVVDAIAEIHYLNNLGKHYEM</sequence>
<dbReference type="RefSeq" id="WP_083603403.1">
    <property type="nucleotide sequence ID" value="NZ_CP014332.1"/>
</dbReference>
<keyword evidence="1" id="KW-0547">Nucleotide-binding</keyword>
<evidence type="ECO:0000313" key="7">
    <source>
        <dbReference type="Proteomes" id="UP000185473"/>
    </source>
</evidence>
<dbReference type="PROSITE" id="PS51194">
    <property type="entry name" value="HELICASE_CTER"/>
    <property type="match status" value="1"/>
</dbReference>